<dbReference type="AlphaFoldDB" id="A0A6A5SGS2"/>
<gene>
    <name evidence="1" type="ORF">EJ02DRAFT_295194</name>
</gene>
<reference evidence="1" key="1">
    <citation type="journal article" date="2020" name="Stud. Mycol.">
        <title>101 Dothideomycetes genomes: a test case for predicting lifestyles and emergence of pathogens.</title>
        <authorList>
            <person name="Haridas S."/>
            <person name="Albert R."/>
            <person name="Binder M."/>
            <person name="Bloem J."/>
            <person name="Labutti K."/>
            <person name="Salamov A."/>
            <person name="Andreopoulos B."/>
            <person name="Baker S."/>
            <person name="Barry K."/>
            <person name="Bills G."/>
            <person name="Bluhm B."/>
            <person name="Cannon C."/>
            <person name="Castanera R."/>
            <person name="Culley D."/>
            <person name="Daum C."/>
            <person name="Ezra D."/>
            <person name="Gonzalez J."/>
            <person name="Henrissat B."/>
            <person name="Kuo A."/>
            <person name="Liang C."/>
            <person name="Lipzen A."/>
            <person name="Lutzoni F."/>
            <person name="Magnuson J."/>
            <person name="Mondo S."/>
            <person name="Nolan M."/>
            <person name="Ohm R."/>
            <person name="Pangilinan J."/>
            <person name="Park H.-J."/>
            <person name="Ramirez L."/>
            <person name="Alfaro M."/>
            <person name="Sun H."/>
            <person name="Tritt A."/>
            <person name="Yoshinaga Y."/>
            <person name="Zwiers L.-H."/>
            <person name="Turgeon B."/>
            <person name="Goodwin S."/>
            <person name="Spatafora J."/>
            <person name="Crous P."/>
            <person name="Grigoriev I."/>
        </authorList>
    </citation>
    <scope>NUCLEOTIDE SEQUENCE</scope>
    <source>
        <strain evidence="1">CBS 161.51</strain>
    </source>
</reference>
<dbReference type="EMBL" id="ML976180">
    <property type="protein sequence ID" value="KAF1936597.1"/>
    <property type="molecule type" value="Genomic_DNA"/>
</dbReference>
<evidence type="ECO:0000313" key="1">
    <source>
        <dbReference type="EMBL" id="KAF1936597.1"/>
    </source>
</evidence>
<proteinExistence type="predicted"/>
<feature type="non-terminal residue" evidence="1">
    <location>
        <position position="97"/>
    </location>
</feature>
<sequence>ILEPIPITDTVKLHGTHADILICDDDSITFQSRIVIGLSTTKDNQGFATAMFQKTGILLCLRDLDVARWTQPNPGVAIDSTQPILIAGEYIGENIQR</sequence>
<feature type="non-terminal residue" evidence="1">
    <location>
        <position position="1"/>
    </location>
</feature>
<name>A0A6A5SGS2_9PLEO</name>
<accession>A0A6A5SGS2</accession>
<evidence type="ECO:0000313" key="2">
    <source>
        <dbReference type="Proteomes" id="UP000800038"/>
    </source>
</evidence>
<keyword evidence="2" id="KW-1185">Reference proteome</keyword>
<dbReference type="OrthoDB" id="10005335at2759"/>
<dbReference type="Proteomes" id="UP000800038">
    <property type="component" value="Unassembled WGS sequence"/>
</dbReference>
<organism evidence="1 2">
    <name type="scientific">Clathrospora elynae</name>
    <dbReference type="NCBI Taxonomy" id="706981"/>
    <lineage>
        <taxon>Eukaryota</taxon>
        <taxon>Fungi</taxon>
        <taxon>Dikarya</taxon>
        <taxon>Ascomycota</taxon>
        <taxon>Pezizomycotina</taxon>
        <taxon>Dothideomycetes</taxon>
        <taxon>Pleosporomycetidae</taxon>
        <taxon>Pleosporales</taxon>
        <taxon>Diademaceae</taxon>
        <taxon>Clathrospora</taxon>
    </lineage>
</organism>
<protein>
    <submittedName>
        <fullName evidence="1">Uncharacterized protein</fullName>
    </submittedName>
</protein>